<evidence type="ECO:0000313" key="3">
    <source>
        <dbReference type="EMBL" id="GKY86303.1"/>
    </source>
</evidence>
<keyword evidence="2" id="KW-0812">Transmembrane</keyword>
<accession>A0ABQ5LMW8</accession>
<dbReference type="PANTHER" id="PTHR34980:SF2">
    <property type="entry name" value="INNER MEMBRANE PROTEIN YHAH-RELATED"/>
    <property type="match status" value="1"/>
</dbReference>
<proteinExistence type="predicted"/>
<dbReference type="EMBL" id="BROH01000001">
    <property type="protein sequence ID" value="GKY86303.1"/>
    <property type="molecule type" value="Genomic_DNA"/>
</dbReference>
<feature type="compositionally biased region" description="Polar residues" evidence="1">
    <location>
        <begin position="143"/>
        <end position="153"/>
    </location>
</feature>
<dbReference type="Proteomes" id="UP001144205">
    <property type="component" value="Unassembled WGS sequence"/>
</dbReference>
<keyword evidence="2" id="KW-0472">Membrane</keyword>
<dbReference type="InterPro" id="IPR008523">
    <property type="entry name" value="DUF805"/>
</dbReference>
<keyword evidence="4" id="KW-1185">Reference proteome</keyword>
<feature type="compositionally biased region" description="Gly residues" evidence="1">
    <location>
        <begin position="129"/>
        <end position="141"/>
    </location>
</feature>
<feature type="transmembrane region" description="Helical" evidence="2">
    <location>
        <begin position="26"/>
        <end position="46"/>
    </location>
</feature>
<feature type="region of interest" description="Disordered" evidence="1">
    <location>
        <begin position="125"/>
        <end position="153"/>
    </location>
</feature>
<keyword evidence="2" id="KW-1133">Transmembrane helix</keyword>
<reference evidence="3" key="1">
    <citation type="journal article" date="2023" name="Int. J. Syst. Evol. Microbiol.">
        <title>Sinisalibacter aestuarii sp. nov., isolated from estuarine sediment of the Arakawa River.</title>
        <authorList>
            <person name="Arafat S.T."/>
            <person name="Hirano S."/>
            <person name="Sato A."/>
            <person name="Takeuchi K."/>
            <person name="Yasuda T."/>
            <person name="Terahara T."/>
            <person name="Hamada M."/>
            <person name="Kobayashi T."/>
        </authorList>
    </citation>
    <scope>NUCLEOTIDE SEQUENCE</scope>
    <source>
        <strain evidence="3">B-399</strain>
    </source>
</reference>
<dbReference type="RefSeq" id="WP_281840269.1">
    <property type="nucleotide sequence ID" value="NZ_BROH01000001.1"/>
</dbReference>
<evidence type="ECO:0000256" key="1">
    <source>
        <dbReference type="SAM" id="MobiDB-lite"/>
    </source>
</evidence>
<dbReference type="PANTHER" id="PTHR34980">
    <property type="entry name" value="INNER MEMBRANE PROTEIN-RELATED-RELATED"/>
    <property type="match status" value="1"/>
</dbReference>
<gene>
    <name evidence="3" type="primary">yhaI</name>
    <name evidence="3" type="ORF">STA1M1_01720</name>
</gene>
<feature type="transmembrane region" description="Helical" evidence="2">
    <location>
        <begin position="66"/>
        <end position="84"/>
    </location>
</feature>
<evidence type="ECO:0000313" key="4">
    <source>
        <dbReference type="Proteomes" id="UP001144205"/>
    </source>
</evidence>
<comment type="caution">
    <text evidence="3">The sequence shown here is derived from an EMBL/GenBank/DDBJ whole genome shotgun (WGS) entry which is preliminary data.</text>
</comment>
<dbReference type="Pfam" id="PF05656">
    <property type="entry name" value="DUF805"/>
    <property type="match status" value="1"/>
</dbReference>
<protein>
    <submittedName>
        <fullName evidence="3">Inner membrane protein YhaI</fullName>
    </submittedName>
</protein>
<sequence>MTFGQSVSTCFSKYVTFSGRAQRSEFWWWVLFVFVANLVLSVIDSVLFGTTVTTEYGFEASTNTPILSGLFGLATLLPGISVAVRRLHDRDKSGWWYWLVLIPLVGIIILIVWFATEGTSGPNRYGEDPLGGGSDYGGGEGLTASSVPNVPRG</sequence>
<feature type="transmembrane region" description="Helical" evidence="2">
    <location>
        <begin position="96"/>
        <end position="115"/>
    </location>
</feature>
<organism evidence="3 4">
    <name type="scientific">Sinisalibacter aestuarii</name>
    <dbReference type="NCBI Taxonomy" id="2949426"/>
    <lineage>
        <taxon>Bacteria</taxon>
        <taxon>Pseudomonadati</taxon>
        <taxon>Pseudomonadota</taxon>
        <taxon>Alphaproteobacteria</taxon>
        <taxon>Rhodobacterales</taxon>
        <taxon>Roseobacteraceae</taxon>
        <taxon>Sinisalibacter</taxon>
    </lineage>
</organism>
<name>A0ABQ5LMW8_9RHOB</name>
<evidence type="ECO:0000256" key="2">
    <source>
        <dbReference type="SAM" id="Phobius"/>
    </source>
</evidence>